<dbReference type="AlphaFoldDB" id="A0A0E0KPX0"/>
<feature type="region of interest" description="Disordered" evidence="1">
    <location>
        <begin position="1"/>
        <end position="31"/>
    </location>
</feature>
<evidence type="ECO:0000313" key="3">
    <source>
        <dbReference type="Proteomes" id="UP000026962"/>
    </source>
</evidence>
<organism evidence="2">
    <name type="scientific">Oryza punctata</name>
    <name type="common">Red rice</name>
    <dbReference type="NCBI Taxonomy" id="4537"/>
    <lineage>
        <taxon>Eukaryota</taxon>
        <taxon>Viridiplantae</taxon>
        <taxon>Streptophyta</taxon>
        <taxon>Embryophyta</taxon>
        <taxon>Tracheophyta</taxon>
        <taxon>Spermatophyta</taxon>
        <taxon>Magnoliopsida</taxon>
        <taxon>Liliopsida</taxon>
        <taxon>Poales</taxon>
        <taxon>Poaceae</taxon>
        <taxon>BOP clade</taxon>
        <taxon>Oryzoideae</taxon>
        <taxon>Oryzeae</taxon>
        <taxon>Oryzinae</taxon>
        <taxon>Oryza</taxon>
    </lineage>
</organism>
<evidence type="ECO:0000256" key="1">
    <source>
        <dbReference type="SAM" id="MobiDB-lite"/>
    </source>
</evidence>
<sequence length="89" mass="9979">MEHSKKFIDELQKDSAADSGSNSEPLTAEAKTHLVVDGKKIQLQEEDSHQGSRSARDLIRFTLMAIRKVYGSGFRSFTTEETETESTDE</sequence>
<proteinExistence type="predicted"/>
<dbReference type="Gramene" id="OPUNC04G08800.1">
    <property type="protein sequence ID" value="OPUNC04G08800.1"/>
    <property type="gene ID" value="OPUNC04G08800"/>
</dbReference>
<dbReference type="EnsemblPlants" id="OPUNC04G08800.1">
    <property type="protein sequence ID" value="OPUNC04G08800.1"/>
    <property type="gene ID" value="OPUNC04G08800"/>
</dbReference>
<evidence type="ECO:0000313" key="2">
    <source>
        <dbReference type="EnsemblPlants" id="OPUNC04G08800.1"/>
    </source>
</evidence>
<dbReference type="HOGENOM" id="CLU_2458645_0_0_1"/>
<keyword evidence="3" id="KW-1185">Reference proteome</keyword>
<protein>
    <submittedName>
        <fullName evidence="2">Uncharacterized protein</fullName>
    </submittedName>
</protein>
<name>A0A0E0KPX0_ORYPU</name>
<reference evidence="2" key="1">
    <citation type="submission" date="2015-04" db="UniProtKB">
        <authorList>
            <consortium name="EnsemblPlants"/>
        </authorList>
    </citation>
    <scope>IDENTIFICATION</scope>
</reference>
<feature type="compositionally biased region" description="Basic and acidic residues" evidence="1">
    <location>
        <begin position="1"/>
        <end position="16"/>
    </location>
</feature>
<accession>A0A0E0KPX0</accession>
<reference evidence="2" key="2">
    <citation type="submission" date="2018-05" db="EMBL/GenBank/DDBJ databases">
        <title>OpunRS2 (Oryza punctata Reference Sequence Version 2).</title>
        <authorList>
            <person name="Zhang J."/>
            <person name="Kudrna D."/>
            <person name="Lee S."/>
            <person name="Talag J."/>
            <person name="Welchert J."/>
            <person name="Wing R.A."/>
        </authorList>
    </citation>
    <scope>NUCLEOTIDE SEQUENCE [LARGE SCALE GENOMIC DNA]</scope>
</reference>
<dbReference type="Proteomes" id="UP000026962">
    <property type="component" value="Chromosome 4"/>
</dbReference>